<dbReference type="NCBIfam" id="NF001989">
    <property type="entry name" value="PRK00784.1"/>
    <property type="match status" value="1"/>
</dbReference>
<dbReference type="PANTHER" id="PTHR21343:SF1">
    <property type="entry name" value="COBYRIC ACID SYNTHASE"/>
    <property type="match status" value="1"/>
</dbReference>
<keyword evidence="8" id="KW-1185">Reference proteome</keyword>
<dbReference type="NCBIfam" id="TIGR00313">
    <property type="entry name" value="cobQ"/>
    <property type="match status" value="1"/>
</dbReference>
<dbReference type="Pfam" id="PF01656">
    <property type="entry name" value="CbiA"/>
    <property type="match status" value="1"/>
</dbReference>
<dbReference type="InterPro" id="IPR047045">
    <property type="entry name" value="CobQ_N"/>
</dbReference>
<keyword evidence="3 4" id="KW-0315">Glutamine amidotransferase</keyword>
<dbReference type="Proteomes" id="UP000183508">
    <property type="component" value="Unassembled WGS sequence"/>
</dbReference>
<dbReference type="Pfam" id="PF07685">
    <property type="entry name" value="GATase_3"/>
    <property type="match status" value="1"/>
</dbReference>
<dbReference type="GO" id="GO:0003824">
    <property type="term" value="F:catalytic activity"/>
    <property type="evidence" value="ECO:0007669"/>
    <property type="project" value="InterPro"/>
</dbReference>
<dbReference type="eggNOG" id="COG1492">
    <property type="taxonomic scope" value="Bacteria"/>
</dbReference>
<evidence type="ECO:0000259" key="6">
    <source>
        <dbReference type="Pfam" id="PF07685"/>
    </source>
</evidence>
<dbReference type="InterPro" id="IPR002586">
    <property type="entry name" value="CobQ/CobB/MinD/ParA_Nub-bd_dom"/>
</dbReference>
<dbReference type="OrthoDB" id="9808302at2"/>
<proteinExistence type="inferred from homology"/>
<keyword evidence="2 4" id="KW-0169">Cobalamin biosynthesis</keyword>
<evidence type="ECO:0000313" key="8">
    <source>
        <dbReference type="Proteomes" id="UP000183508"/>
    </source>
</evidence>
<dbReference type="HAMAP" id="MF_00028">
    <property type="entry name" value="CobQ"/>
    <property type="match status" value="1"/>
</dbReference>
<dbReference type="PANTHER" id="PTHR21343">
    <property type="entry name" value="DETHIOBIOTIN SYNTHETASE"/>
    <property type="match status" value="1"/>
</dbReference>
<comment type="similarity">
    <text evidence="4">Belongs to the CobB/CobQ family. CobQ subfamily.</text>
</comment>
<dbReference type="InterPro" id="IPR033949">
    <property type="entry name" value="CobQ_GATase1"/>
</dbReference>
<dbReference type="SUPFAM" id="SSF52540">
    <property type="entry name" value="P-loop containing nucleoside triphosphate hydrolases"/>
    <property type="match status" value="1"/>
</dbReference>
<feature type="domain" description="CobB/CobQ-like glutamine amidotransferase" evidence="6">
    <location>
        <begin position="258"/>
        <end position="429"/>
    </location>
</feature>
<dbReference type="RefSeq" id="WP_074952546.1">
    <property type="nucleotide sequence ID" value="NZ_FPBV01000010.1"/>
</dbReference>
<dbReference type="InterPro" id="IPR004459">
    <property type="entry name" value="CobQ_synth"/>
</dbReference>
<dbReference type="GO" id="GO:0015420">
    <property type="term" value="F:ABC-type vitamin B12 transporter activity"/>
    <property type="evidence" value="ECO:0007669"/>
    <property type="project" value="UniProtKB-UniRule"/>
</dbReference>
<dbReference type="Gene3D" id="3.40.50.880">
    <property type="match status" value="1"/>
</dbReference>
<dbReference type="CDD" id="cd01750">
    <property type="entry name" value="GATase1_CobQ"/>
    <property type="match status" value="1"/>
</dbReference>
<dbReference type="SUPFAM" id="SSF52317">
    <property type="entry name" value="Class I glutamine amidotransferase-like"/>
    <property type="match status" value="1"/>
</dbReference>
<protein>
    <recommendedName>
        <fullName evidence="4">Cobyric acid synthase</fullName>
    </recommendedName>
</protein>
<evidence type="ECO:0000256" key="3">
    <source>
        <dbReference type="ARBA" id="ARBA00022962"/>
    </source>
</evidence>
<dbReference type="InterPro" id="IPR011698">
    <property type="entry name" value="GATase_3"/>
</dbReference>
<evidence type="ECO:0000256" key="4">
    <source>
        <dbReference type="HAMAP-Rule" id="MF_00028"/>
    </source>
</evidence>
<dbReference type="Gene3D" id="3.40.50.300">
    <property type="entry name" value="P-loop containing nucleotide triphosphate hydrolases"/>
    <property type="match status" value="1"/>
</dbReference>
<dbReference type="PROSITE" id="PS51274">
    <property type="entry name" value="GATASE_COBBQ"/>
    <property type="match status" value="1"/>
</dbReference>
<feature type="active site" description="Nucleophile" evidence="4">
    <location>
        <position position="337"/>
    </location>
</feature>
<gene>
    <name evidence="4" type="primary">cobQ</name>
    <name evidence="7" type="ORF">SAMN05421543_11093</name>
</gene>
<comment type="pathway">
    <text evidence="1 4">Cofactor biosynthesis; adenosylcobalamin biosynthesis.</text>
</comment>
<organism evidence="7 8">
    <name type="scientific">Alicyclobacillus macrosporangiidus</name>
    <dbReference type="NCBI Taxonomy" id="392015"/>
    <lineage>
        <taxon>Bacteria</taxon>
        <taxon>Bacillati</taxon>
        <taxon>Bacillota</taxon>
        <taxon>Bacilli</taxon>
        <taxon>Bacillales</taxon>
        <taxon>Alicyclobacillaceae</taxon>
        <taxon>Alicyclobacillus</taxon>
    </lineage>
</organism>
<feature type="active site" evidence="4">
    <location>
        <position position="475"/>
    </location>
</feature>
<dbReference type="InterPro" id="IPR029062">
    <property type="entry name" value="Class_I_gatase-like"/>
</dbReference>
<comment type="function">
    <text evidence="4">Catalyzes amidations at positions B, D, E, and G on adenosylcobyrinic A,C-diamide. NH(2) groups are provided by glutamine, and one molecule of ATP is hydrogenolyzed for each amidation.</text>
</comment>
<evidence type="ECO:0000256" key="1">
    <source>
        <dbReference type="ARBA" id="ARBA00004953"/>
    </source>
</evidence>
<dbReference type="UniPathway" id="UPA00148"/>
<dbReference type="STRING" id="392015.SAMN05421543_11093"/>
<dbReference type="AlphaFoldDB" id="A0A1I7JKB6"/>
<reference evidence="8" key="1">
    <citation type="submission" date="2016-10" db="EMBL/GenBank/DDBJ databases">
        <authorList>
            <person name="Varghese N."/>
        </authorList>
    </citation>
    <scope>NUCLEOTIDE SEQUENCE [LARGE SCALE GENOMIC DNA]</scope>
    <source>
        <strain evidence="8">DSM 17980</strain>
    </source>
</reference>
<name>A0A1I7JKB6_9BACL</name>
<evidence type="ECO:0000256" key="2">
    <source>
        <dbReference type="ARBA" id="ARBA00022573"/>
    </source>
</evidence>
<evidence type="ECO:0000313" key="7">
    <source>
        <dbReference type="EMBL" id="SFU85561.1"/>
    </source>
</evidence>
<feature type="domain" description="CobQ/CobB/MinD/ParA nucleotide binding" evidence="5">
    <location>
        <begin position="5"/>
        <end position="232"/>
    </location>
</feature>
<dbReference type="GO" id="GO:0009236">
    <property type="term" value="P:cobalamin biosynthetic process"/>
    <property type="evidence" value="ECO:0007669"/>
    <property type="project" value="UniProtKB-UniRule"/>
</dbReference>
<dbReference type="InterPro" id="IPR027417">
    <property type="entry name" value="P-loop_NTPase"/>
</dbReference>
<dbReference type="CDD" id="cd05389">
    <property type="entry name" value="CobQ_N"/>
    <property type="match status" value="1"/>
</dbReference>
<dbReference type="EMBL" id="FPBV01000010">
    <property type="protein sequence ID" value="SFU85561.1"/>
    <property type="molecule type" value="Genomic_DNA"/>
</dbReference>
<evidence type="ECO:0000259" key="5">
    <source>
        <dbReference type="Pfam" id="PF01656"/>
    </source>
</evidence>
<accession>A0A1I7JKB6</accession>
<sequence>MAKSLMVLGTASNVGKSVLCTALCRILAQDGYRVAPFKAQNMSLNSAATPSGREIGRAQAVQAAACGIAPNEHMNPVLLKPMSGHRTQVVLQGRVYETTSARRYLEDRLGAVWAAVVESYRYLADRYEVLVMEGAGSPVEMNLKPRDIANLRMAEEADADVLLAADIDRGGVFAAVVGTLQLMTPRERARVKGVVINKFRGDPTLFADGVRLLEAYTGVPVLGVIPHIPDLNIEAEDSVALEPAGGRAARAPAPGDVRVAIVQLPHIANFTDFDPLFLEPGVFAWFCRRPEELAGAHAVVLPGSKHTVHDLAWLRETGMDRAVAERRAAGADVIGVCGGYQMLGRRIQDPHGAESDAPVTAGLGWLPVVTTMAAEKRTVRVAGELLGVFPGLPVTGYEIHMGRTALDAGGRPFARVRRLGAEDGLAADGKTTEADWAREVQAGEVQAWQAQAPQDLAAADGAVSEDGRVMGTYLHGIFDNDAFRRAWLARLRARFGLPEPAGPAPDMAAVREAALDRLADVVRRHLRMDVIHGWLGPPSGRAEARQSGGGERR</sequence>